<dbReference type="EMBL" id="BNCO01000049">
    <property type="protein sequence ID" value="GIL62032.1"/>
    <property type="molecule type" value="Genomic_DNA"/>
</dbReference>
<dbReference type="Proteomes" id="UP000747399">
    <property type="component" value="Unassembled WGS sequence"/>
</dbReference>
<dbReference type="InterPro" id="IPR017850">
    <property type="entry name" value="Alkaline_phosphatase_core_sf"/>
</dbReference>
<feature type="compositionally biased region" description="Pro residues" evidence="5">
    <location>
        <begin position="746"/>
        <end position="763"/>
    </location>
</feature>
<evidence type="ECO:0000313" key="8">
    <source>
        <dbReference type="Proteomes" id="UP000747399"/>
    </source>
</evidence>
<dbReference type="PANTHER" id="PTHR43108:SF8">
    <property type="entry name" value="SD21168P"/>
    <property type="match status" value="1"/>
</dbReference>
<organism evidence="7 8">
    <name type="scientific">Volvox africanus</name>
    <dbReference type="NCBI Taxonomy" id="51714"/>
    <lineage>
        <taxon>Eukaryota</taxon>
        <taxon>Viridiplantae</taxon>
        <taxon>Chlorophyta</taxon>
        <taxon>core chlorophytes</taxon>
        <taxon>Chlorophyceae</taxon>
        <taxon>CS clade</taxon>
        <taxon>Chlamydomonadales</taxon>
        <taxon>Volvocaceae</taxon>
        <taxon>Volvox</taxon>
    </lineage>
</organism>
<keyword evidence="4" id="KW-0325">Glycoprotein</keyword>
<comment type="similarity">
    <text evidence="1">Belongs to the sulfatase family.</text>
</comment>
<accession>A0A8J4BI28</accession>
<name>A0A8J4BI28_9CHLO</name>
<feature type="compositionally biased region" description="Low complexity" evidence="5">
    <location>
        <begin position="825"/>
        <end position="845"/>
    </location>
</feature>
<feature type="region of interest" description="Disordered" evidence="5">
    <location>
        <begin position="473"/>
        <end position="515"/>
    </location>
</feature>
<dbReference type="PANTHER" id="PTHR43108">
    <property type="entry name" value="N-ACETYLGLUCOSAMINE-6-SULFATASE FAMILY MEMBER"/>
    <property type="match status" value="1"/>
</dbReference>
<evidence type="ECO:0000256" key="2">
    <source>
        <dbReference type="ARBA" id="ARBA00022729"/>
    </source>
</evidence>
<proteinExistence type="inferred from homology"/>
<keyword evidence="2" id="KW-0732">Signal</keyword>
<feature type="compositionally biased region" description="Pro residues" evidence="5">
    <location>
        <begin position="590"/>
        <end position="615"/>
    </location>
</feature>
<evidence type="ECO:0000256" key="4">
    <source>
        <dbReference type="ARBA" id="ARBA00023180"/>
    </source>
</evidence>
<feature type="region of interest" description="Disordered" evidence="5">
    <location>
        <begin position="13"/>
        <end position="33"/>
    </location>
</feature>
<evidence type="ECO:0000256" key="3">
    <source>
        <dbReference type="ARBA" id="ARBA00022801"/>
    </source>
</evidence>
<feature type="compositionally biased region" description="Pro residues" evidence="5">
    <location>
        <begin position="481"/>
        <end position="494"/>
    </location>
</feature>
<feature type="compositionally biased region" description="Low complexity" evidence="5">
    <location>
        <begin position="546"/>
        <end position="558"/>
    </location>
</feature>
<dbReference type="InterPro" id="IPR024607">
    <property type="entry name" value="Sulfatase_CS"/>
</dbReference>
<feature type="compositionally biased region" description="Polar residues" evidence="5">
    <location>
        <begin position="499"/>
        <end position="515"/>
    </location>
</feature>
<dbReference type="GO" id="GO:0008449">
    <property type="term" value="F:N-acetylglucosamine-6-sulfatase activity"/>
    <property type="evidence" value="ECO:0007669"/>
    <property type="project" value="TreeGrafter"/>
</dbReference>
<feature type="region of interest" description="Disordered" evidence="5">
    <location>
        <begin position="58"/>
        <end position="96"/>
    </location>
</feature>
<dbReference type="InterPro" id="IPR000917">
    <property type="entry name" value="Sulfatase_N"/>
</dbReference>
<dbReference type="CDD" id="cd16147">
    <property type="entry name" value="G6S"/>
    <property type="match status" value="1"/>
</dbReference>
<feature type="region of interest" description="Disordered" evidence="5">
    <location>
        <begin position="821"/>
        <end position="847"/>
    </location>
</feature>
<comment type="caution">
    <text evidence="7">The sequence shown here is derived from an EMBL/GenBank/DDBJ whole genome shotgun (WGS) entry which is preliminary data.</text>
</comment>
<dbReference type="GO" id="GO:0005539">
    <property type="term" value="F:glycosaminoglycan binding"/>
    <property type="evidence" value="ECO:0007669"/>
    <property type="project" value="TreeGrafter"/>
</dbReference>
<dbReference type="SUPFAM" id="SSF53649">
    <property type="entry name" value="Alkaline phosphatase-like"/>
    <property type="match status" value="2"/>
</dbReference>
<feature type="compositionally biased region" description="Low complexity" evidence="5">
    <location>
        <begin position="68"/>
        <end position="95"/>
    </location>
</feature>
<feature type="domain" description="Sulfatase N-terminal" evidence="6">
    <location>
        <begin position="102"/>
        <end position="440"/>
    </location>
</feature>
<evidence type="ECO:0000256" key="5">
    <source>
        <dbReference type="SAM" id="MobiDB-lite"/>
    </source>
</evidence>
<dbReference type="AlphaFoldDB" id="A0A8J4BI28"/>
<dbReference type="Pfam" id="PF00884">
    <property type="entry name" value="Sulfatase"/>
    <property type="match status" value="1"/>
</dbReference>
<feature type="compositionally biased region" description="Pro residues" evidence="5">
    <location>
        <begin position="725"/>
        <end position="738"/>
    </location>
</feature>
<dbReference type="Gene3D" id="3.40.720.10">
    <property type="entry name" value="Alkaline Phosphatase, subunit A"/>
    <property type="match status" value="2"/>
</dbReference>
<reference evidence="7" key="1">
    <citation type="journal article" date="2021" name="Proc. Natl. Acad. Sci. U.S.A.">
        <title>Three genomes in the algal genus Volvox reveal the fate of a haploid sex-determining region after a transition to homothallism.</title>
        <authorList>
            <person name="Yamamoto K."/>
            <person name="Hamaji T."/>
            <person name="Kawai-Toyooka H."/>
            <person name="Matsuzaki R."/>
            <person name="Takahashi F."/>
            <person name="Nishimura Y."/>
            <person name="Kawachi M."/>
            <person name="Noguchi H."/>
            <person name="Minakuchi Y."/>
            <person name="Umen J.G."/>
            <person name="Toyoda A."/>
            <person name="Nozaki H."/>
        </authorList>
    </citation>
    <scope>NUCLEOTIDE SEQUENCE</scope>
    <source>
        <strain evidence="7">NIES-3780</strain>
    </source>
</reference>
<evidence type="ECO:0000259" key="6">
    <source>
        <dbReference type="Pfam" id="PF00884"/>
    </source>
</evidence>
<gene>
    <name evidence="7" type="ORF">Vafri_16345</name>
</gene>
<evidence type="ECO:0000256" key="1">
    <source>
        <dbReference type="ARBA" id="ARBA00008779"/>
    </source>
</evidence>
<dbReference type="PROSITE" id="PS00523">
    <property type="entry name" value="SULFATASE_1"/>
    <property type="match status" value="1"/>
</dbReference>
<keyword evidence="8" id="KW-1185">Reference proteome</keyword>
<evidence type="ECO:0000313" key="7">
    <source>
        <dbReference type="EMBL" id="GIL62032.1"/>
    </source>
</evidence>
<feature type="compositionally biased region" description="Pro residues" evidence="5">
    <location>
        <begin position="624"/>
        <end position="634"/>
    </location>
</feature>
<sequence length="1007" mass="108825">MCRGSDKCSYYKHGRGMAENRGPCSSTGPGGGTHGSATATVVLLLLQLFALGTMAVQPAKAKPPPASPSSTRASRRPTAARPSTLPQPSPLSLLSRNGGSAPNFIVILTDDQDEVLNSTHPAYMPALNYMLGARGTRFANTLVSTSVCCPARVSLLTGRLAHCSNVTANWAPMGAWLKFSRLGLDSDWLPGWLQKAGYKTALVGKLLNGFSGLPDSCPRGFDHLDALTDGTYNFYNSTFSLNCATSQTMSGLYQTDIIRDKALSYLDAAAASRAPFYLQLTPAAPHTDNGGGNGWRPPPPAARHLHLYPNVDLPPNPTFLKPNPLNPSRRLDMSNRDNVKAMTDLYVGRLRSLRAVDEMVAAIVYKLLDLGIFDNTYIVYMSDNGYHMGQHGLDDGKATPLEEDSRVPLFIFGPGVAAGMVSTYQANIVDLAPTVLALAGLPPRPDLDGLPLPLEGLTIDSYAIAMHQAATAAARRAGLRPPSPPQMPPMPPAPRRQSNTATPLRNRTRVLSETNISRRPLFPLVEQSPNPALPGIPLRPLHEQQLLSSQSPSPLHLPFSDPSSPQPPLGSANQLSLERQRSLVARWPLGLPPPRPPQPPFRRPRPPPRAPPPRPRSASLPSRPRFPIPPPFPQPSHNLQVLPMQTPPPSKLSPPWSPSPHPLSSPPPPLPPRPLPPRPLPSSKPPSSLRPSDPLPPPPFLIQSPSTSSVPAQPPGWQRPTSPSTIPPPLPSAVPLPLPASLRSPFPSPPLLSPPPTPRPAPHLLPLQQSQLPATLWLREAVILEAWDSDAKNGFFPGITFKGLRLCSTYQYNLQVLRSTPPAGSSRLPMQQRSSPPQPLSQQQSGPGGLPALMVPQLANRIPPYCLKYVVWCKWNQRELYDLTSDPYEETNVLSSAPAALLDRLDAVLSVLVHCRGADCAHPYAVLHPAGEVVTFAQTMEPRYDALYASLPRFAFATCYPGYVPANERTFTLGLQGFPANVSWESTGIVWPLPLGVRGTKMDSGEK</sequence>
<feature type="compositionally biased region" description="Pro residues" evidence="5">
    <location>
        <begin position="645"/>
        <end position="684"/>
    </location>
</feature>
<keyword evidence="3" id="KW-0378">Hydrolase</keyword>
<feature type="region of interest" description="Disordered" evidence="5">
    <location>
        <begin position="546"/>
        <end position="765"/>
    </location>
</feature>
<protein>
    <recommendedName>
        <fullName evidence="6">Sulfatase N-terminal domain-containing protein</fullName>
    </recommendedName>
</protein>
<dbReference type="PRINTS" id="PR01217">
    <property type="entry name" value="PRICHEXTENSN"/>
</dbReference>